<comment type="similarity">
    <text evidence="2">Belongs to the MLO family.</text>
</comment>
<feature type="region of interest" description="Disordered" evidence="8">
    <location>
        <begin position="1171"/>
        <end position="1210"/>
    </location>
</feature>
<feature type="transmembrane region" description="Helical" evidence="9">
    <location>
        <begin position="1599"/>
        <end position="1617"/>
    </location>
</feature>
<feature type="compositionally biased region" description="Low complexity" evidence="8">
    <location>
        <begin position="352"/>
        <end position="366"/>
    </location>
</feature>
<feature type="region of interest" description="Disordered" evidence="8">
    <location>
        <begin position="519"/>
        <end position="541"/>
    </location>
</feature>
<organism evidence="10 11">
    <name type="scientific">Cafeteria roenbergensis</name>
    <name type="common">Marine flagellate</name>
    <dbReference type="NCBI Taxonomy" id="33653"/>
    <lineage>
        <taxon>Eukaryota</taxon>
        <taxon>Sar</taxon>
        <taxon>Stramenopiles</taxon>
        <taxon>Bigyra</taxon>
        <taxon>Opalozoa</taxon>
        <taxon>Bicosoecida</taxon>
        <taxon>Cafeteriaceae</taxon>
        <taxon>Cafeteria</taxon>
    </lineage>
</organism>
<evidence type="ECO:0000313" key="10">
    <source>
        <dbReference type="EMBL" id="KAA0176047.1"/>
    </source>
</evidence>
<feature type="region of interest" description="Disordered" evidence="8">
    <location>
        <begin position="966"/>
        <end position="1008"/>
    </location>
</feature>
<evidence type="ECO:0000256" key="9">
    <source>
        <dbReference type="SAM" id="Phobius"/>
    </source>
</evidence>
<evidence type="ECO:0000256" key="2">
    <source>
        <dbReference type="ARBA" id="ARBA00006574"/>
    </source>
</evidence>
<evidence type="ECO:0000256" key="7">
    <source>
        <dbReference type="ARBA" id="ARBA00023265"/>
    </source>
</evidence>
<evidence type="ECO:0000256" key="4">
    <source>
        <dbReference type="ARBA" id="ARBA00022821"/>
    </source>
</evidence>
<feature type="transmembrane region" description="Helical" evidence="9">
    <location>
        <begin position="1452"/>
        <end position="1470"/>
    </location>
</feature>
<feature type="region of interest" description="Disordered" evidence="8">
    <location>
        <begin position="1069"/>
        <end position="1136"/>
    </location>
</feature>
<feature type="compositionally biased region" description="Basic residues" evidence="8">
    <location>
        <begin position="1737"/>
        <end position="1747"/>
    </location>
</feature>
<dbReference type="EMBL" id="VLTO01000010">
    <property type="protein sequence ID" value="KAA0176047.1"/>
    <property type="molecule type" value="Genomic_DNA"/>
</dbReference>
<feature type="region of interest" description="Disordered" evidence="8">
    <location>
        <begin position="1393"/>
        <end position="1414"/>
    </location>
</feature>
<feature type="compositionally biased region" description="Low complexity" evidence="8">
    <location>
        <begin position="1260"/>
        <end position="1269"/>
    </location>
</feature>
<feature type="region of interest" description="Disordered" evidence="8">
    <location>
        <begin position="1251"/>
        <end position="1289"/>
    </location>
</feature>
<feature type="compositionally biased region" description="Basic residues" evidence="8">
    <location>
        <begin position="1666"/>
        <end position="1685"/>
    </location>
</feature>
<evidence type="ECO:0000256" key="6">
    <source>
        <dbReference type="ARBA" id="ARBA00023136"/>
    </source>
</evidence>
<feature type="region of interest" description="Disordered" evidence="8">
    <location>
        <begin position="556"/>
        <end position="591"/>
    </location>
</feature>
<accession>A0A5A8EH70</accession>
<feature type="transmembrane region" description="Helical" evidence="9">
    <location>
        <begin position="198"/>
        <end position="219"/>
    </location>
</feature>
<feature type="transmembrane region" description="Helical" evidence="9">
    <location>
        <begin position="747"/>
        <end position="768"/>
    </location>
</feature>
<dbReference type="Proteomes" id="UP000322899">
    <property type="component" value="Unassembled WGS sequence"/>
</dbReference>
<dbReference type="PANTHER" id="PTHR31942">
    <property type="entry name" value="MLO-LIKE PROTEIN 1"/>
    <property type="match status" value="1"/>
</dbReference>
<feature type="compositionally biased region" description="Low complexity" evidence="8">
    <location>
        <begin position="441"/>
        <end position="453"/>
    </location>
</feature>
<feature type="compositionally biased region" description="Basic and acidic residues" evidence="8">
    <location>
        <begin position="454"/>
        <end position="463"/>
    </location>
</feature>
<keyword evidence="3 9" id="KW-0812">Transmembrane</keyword>
<feature type="region of interest" description="Disordered" evidence="8">
    <location>
        <begin position="1666"/>
        <end position="1752"/>
    </location>
</feature>
<dbReference type="OrthoDB" id="199189at2759"/>
<comment type="caution">
    <text evidence="10">The sequence shown here is derived from an EMBL/GenBank/DDBJ whole genome shotgun (WGS) entry which is preliminary data.</text>
</comment>
<feature type="compositionally biased region" description="Basic and acidic residues" evidence="8">
    <location>
        <begin position="341"/>
        <end position="350"/>
    </location>
</feature>
<feature type="region of interest" description="Disordered" evidence="8">
    <location>
        <begin position="430"/>
        <end position="499"/>
    </location>
</feature>
<feature type="transmembrane region" description="Helical" evidence="9">
    <location>
        <begin position="718"/>
        <end position="741"/>
    </location>
</feature>
<feature type="region of interest" description="Disordered" evidence="8">
    <location>
        <begin position="1932"/>
        <end position="1958"/>
    </location>
</feature>
<feature type="compositionally biased region" description="Low complexity" evidence="8">
    <location>
        <begin position="474"/>
        <end position="486"/>
    </location>
</feature>
<feature type="region of interest" description="Disordered" evidence="8">
    <location>
        <begin position="820"/>
        <end position="949"/>
    </location>
</feature>
<dbReference type="InterPro" id="IPR004326">
    <property type="entry name" value="Mlo"/>
</dbReference>
<feature type="compositionally biased region" description="Low complexity" evidence="8">
    <location>
        <begin position="821"/>
        <end position="830"/>
    </location>
</feature>
<feature type="compositionally biased region" description="Basic and acidic residues" evidence="8">
    <location>
        <begin position="319"/>
        <end position="330"/>
    </location>
</feature>
<feature type="compositionally biased region" description="Low complexity" evidence="8">
    <location>
        <begin position="294"/>
        <end position="304"/>
    </location>
</feature>
<feature type="compositionally biased region" description="Basic and acidic residues" evidence="8">
    <location>
        <begin position="1935"/>
        <end position="1951"/>
    </location>
</feature>
<feature type="region of interest" description="Disordered" evidence="8">
    <location>
        <begin position="294"/>
        <end position="415"/>
    </location>
</feature>
<evidence type="ECO:0000256" key="3">
    <source>
        <dbReference type="ARBA" id="ARBA00022692"/>
    </source>
</evidence>
<keyword evidence="6 9" id="KW-0472">Membrane</keyword>
<protein>
    <submittedName>
        <fullName evidence="10">Uncharacterized protein</fullName>
    </submittedName>
</protein>
<dbReference type="GO" id="GO:0006952">
    <property type="term" value="P:defense response"/>
    <property type="evidence" value="ECO:0007669"/>
    <property type="project" value="UniProtKB-KW"/>
</dbReference>
<evidence type="ECO:0000313" key="11">
    <source>
        <dbReference type="Proteomes" id="UP000322899"/>
    </source>
</evidence>
<comment type="subcellular location">
    <subcellularLocation>
        <location evidence="1">Membrane</location>
        <topology evidence="1">Multi-pass membrane protein</topology>
    </subcellularLocation>
</comment>
<feature type="compositionally biased region" description="Gly residues" evidence="8">
    <location>
        <begin position="1348"/>
        <end position="1361"/>
    </location>
</feature>
<feature type="transmembrane region" description="Helical" evidence="9">
    <location>
        <begin position="231"/>
        <end position="252"/>
    </location>
</feature>
<keyword evidence="7" id="KW-0568">Pathogenesis-related protein</keyword>
<name>A0A5A8EH70_CAFRO</name>
<evidence type="ECO:0000256" key="8">
    <source>
        <dbReference type="SAM" id="MobiDB-lite"/>
    </source>
</evidence>
<feature type="region of interest" description="Disordered" evidence="8">
    <location>
        <begin position="1322"/>
        <end position="1361"/>
    </location>
</feature>
<evidence type="ECO:0000256" key="5">
    <source>
        <dbReference type="ARBA" id="ARBA00022989"/>
    </source>
</evidence>
<feature type="compositionally biased region" description="Low complexity" evidence="8">
    <location>
        <begin position="934"/>
        <end position="949"/>
    </location>
</feature>
<gene>
    <name evidence="10" type="ORF">FNF27_02439</name>
</gene>
<reference evidence="10 11" key="1">
    <citation type="submission" date="2019-07" db="EMBL/GenBank/DDBJ databases">
        <title>Genomes of Cafeteria roenbergensis.</title>
        <authorList>
            <person name="Fischer M.G."/>
            <person name="Hackl T."/>
            <person name="Roman M."/>
        </authorList>
    </citation>
    <scope>NUCLEOTIDE SEQUENCE [LARGE SCALE GENOMIC DNA]</scope>
    <source>
        <strain evidence="10 11">E4-10P</strain>
    </source>
</reference>
<feature type="transmembrane region" description="Helical" evidence="9">
    <location>
        <begin position="6"/>
        <end position="27"/>
    </location>
</feature>
<feature type="transmembrane region" description="Helical" evidence="9">
    <location>
        <begin position="48"/>
        <end position="64"/>
    </location>
</feature>
<dbReference type="GO" id="GO:0016020">
    <property type="term" value="C:membrane"/>
    <property type="evidence" value="ECO:0007669"/>
    <property type="project" value="UniProtKB-SubCell"/>
</dbReference>
<feature type="transmembrane region" description="Helical" evidence="9">
    <location>
        <begin position="84"/>
        <end position="103"/>
    </location>
</feature>
<dbReference type="PANTHER" id="PTHR31942:SF52">
    <property type="entry name" value="MLO-LIKE PROTEIN 1"/>
    <property type="match status" value="1"/>
</dbReference>
<feature type="compositionally biased region" description="Gly residues" evidence="8">
    <location>
        <begin position="562"/>
        <end position="579"/>
    </location>
</feature>
<evidence type="ECO:0000256" key="1">
    <source>
        <dbReference type="ARBA" id="ARBA00004141"/>
    </source>
</evidence>
<feature type="compositionally biased region" description="Acidic residues" evidence="8">
    <location>
        <begin position="1324"/>
        <end position="1344"/>
    </location>
</feature>
<proteinExistence type="inferred from homology"/>
<sequence length="1958" mass="203045">MAVVSVNTTEILAIFTVVVILLLQYGLSAIRRLTERHRHLEQMIEHTYAELAVVGIVAFLLFVIDMTTDGISPTQRHSFETVHMTLFLVAIVHAIVVVTLVFLSMRISKRWERIEAHDFRHWREAKEEKFALSARIASRPCLLRVFCGAADALQYSLLLELVRFHELKWRFLRNNHLPPHFHFTAYLRKAKQHIFRDLGSLPAGLWAALAAILLVDLLVRSNSPVYSEGVSLVVAVPLACGVVLLGCVALFIKVRAVYWAIMHSQVVEIDADVARDASSWRMVDRKLSSIKAAGAGHSAESGASRSDALGDSATPMRSRSSDGDAHRDGDVDGDVDITDPQWHDRHHEAGRIAPGRPAEAEGAAAIGHRPSGRRMSESAAAPARRRERGPGGADAPAGALTGVRPAGVATGSPDRVAATAATASVPAAVAAGAPLPPHPPATDAGTGASADADSPTRRSDHPSRPGPGQGGGVPPAAARARPAAVGTTIQPGPRHAPANATMPALISAAGPLTRAITVPAAPHDAGSGGTSVRRRATTHRRPETLVGGRIRAPRVRSFVGDSDGGSVGTRGGGGAGGYAGSARHSGRATIRPPRRGLAWSVTLTELGPREEAGRQAALAAVAANRASSAHSAGRTSDSGATAVTAAVATSPTNTTVVTSAAGGLGTPAPPAAITHTVSQHQPPPVAEATCCAGRHRAGERFHQRDLFWFRNPTLIVRLMRGLVFVASVLLALVIQFGPVYASEGASAAELTAVGVAIALMLLGLAVLLERVVPLYVLTTHIGELVDERLLLQALRKSDDRHAIRVARKIARAERRRRRMQARAIAAASHASTAGDDDDTASKTTRGAASVSAAQWHDAGSARGDAAAPERGGPSSAPGVSEGFPAAHFRDSSAPDPSGLESSRHGRSVPPTVASSSRGGALHRTDDDAPPSQPQSPTAAGQPAPATAAPSLAGPVLHKQVALLRGTAPAARGAPSADGRSPPGSPVASATVVSESAASQPPGLGAGAESASLGLGLALPPAHRSGEHRTHGSAPVAAVGVGIPAHSLSVGHGVGDAGSAVAEGGRRRLLAPPPVRAPAGHTHGLQPPRGFEDDDGRPSHRHSTINVPRSSSLVGYGTVAGTPAGSERGHHGGGDGASGAGGLSLAVEAALGGSVSRSATPLPIEGAFWGSAGGSGWRPDQARAVLTGGNPALPGSPIAASPVSGPDPARDLSRDEWAALLAGLPEDQALKLPRRAREALLAAFSDDVSLSDSEEEELELEQQQVQQQRQQEQEEEEEARLGTAQGRPCGGCKSLRRCWWSARDRWSAAGDWCSSEALPAVFGEDANDTDSDDDDQDDGDDDEEDCGGRCEGGADGSGAGAGRIGAEELSAELQAEPAAAGSGGWATGMQSAKAVIGGPSHSASERHNPGRGGASPFIKVQAAPARIALKRYRPGGCAGFVARLGDLLSRSRLWRAGVFIVIAVGAASAVLQTEVHVISEVGSGAVGVGSIMSLVCGSLMLLELLIRCAGSAAYICTGRCAVLVSPTPSEMAAIHALALERDFEDIAMAEYGGRIASEHGSAGSSSSPSKRASACCGCWCFGACVDTDTAVRVAWRSADVALLAVSAVLLLLVGIQVPSLQAEWAALVTARLLFIVPWRQILVGDPSSSDGHDHSDELAMRRRLHARHHHHHHHGHHHHHHGHGHGNGHQSSSHGHGSRRAQRRASTERGSPFVAAEANRLSTRGSVVPSAARVSRASTHRSRHHGRYSRAAGAEGSSIASVLASRGEFTFYTEDRDYRHGMSSAQLQVAAIASRLQASGSVAPTSARGDEPGVAPFREEFAQPPTTRGVIERPQAEFGGSTTSLTAARGKRWAHAHGNVRNDQPLAVALEGDNEGDDTMTAALAEELQVIRARRMKSGSVLFMDPSELAAGVNVSALEAIGAASLARHLAAADDDAGHHTDSTDDTLRVDTDSGSDSD</sequence>
<keyword evidence="4" id="KW-0611">Plant defense</keyword>
<feature type="compositionally biased region" description="Polar residues" evidence="8">
    <location>
        <begin position="1103"/>
        <end position="1112"/>
    </location>
</feature>
<keyword evidence="5 9" id="KW-1133">Transmembrane helix</keyword>
<feature type="compositionally biased region" description="Low complexity" evidence="8">
    <location>
        <begin position="986"/>
        <end position="1008"/>
    </location>
</feature>
<feature type="transmembrane region" description="Helical" evidence="9">
    <location>
        <begin position="1482"/>
        <end position="1501"/>
    </location>
</feature>